<evidence type="ECO:0000256" key="1">
    <source>
        <dbReference type="ARBA" id="ARBA00006429"/>
    </source>
</evidence>
<evidence type="ECO:0000256" key="3">
    <source>
        <dbReference type="ARBA" id="ARBA00022801"/>
    </source>
</evidence>
<dbReference type="AlphaFoldDB" id="A0A2X2TRJ0"/>
<sequence>MKRIYVLLFVMLLLACKNDDQAQPLPAVPPAPNPPTTTTPTTEEPIPPVKITVPEELKTYYKGFDFTKTGTALYDDLAALTIAKHKNQLGYGERHKYLYKADASLKNPQNVVLVYTGEERFWREYNSGSNTYKPQTFNTEHIYPQSKYKGDAKGDLHHLKACDSKLNGSRGNIPFTDGKGKAGRTKGAWYPGDEWKGDVARMIMYINLRYHDRIDDVIVLGGLQVLLKWNDEDPVSDLERQRNNVIEKAQGNRNPFIDFPQLVRPAYKGYKQ</sequence>
<protein>
    <submittedName>
        <fullName evidence="6">Extracellular ribonuclease</fullName>
        <ecNumber evidence="6">3.1.-.-</ecNumber>
    </submittedName>
</protein>
<evidence type="ECO:0000256" key="5">
    <source>
        <dbReference type="SAM" id="SignalP"/>
    </source>
</evidence>
<dbReference type="RefSeq" id="WP_009420261.1">
    <property type="nucleotide sequence ID" value="NZ_CAJPNJ010000032.1"/>
</dbReference>
<feature type="compositionally biased region" description="Pro residues" evidence="4">
    <location>
        <begin position="26"/>
        <end position="37"/>
    </location>
</feature>
<evidence type="ECO:0000313" key="6">
    <source>
        <dbReference type="EMBL" id="SQA79170.1"/>
    </source>
</evidence>
<evidence type="ECO:0000256" key="4">
    <source>
        <dbReference type="SAM" id="MobiDB-lite"/>
    </source>
</evidence>
<reference evidence="6 7" key="1">
    <citation type="submission" date="2018-06" db="EMBL/GenBank/DDBJ databases">
        <authorList>
            <consortium name="Pathogen Informatics"/>
            <person name="Doyle S."/>
        </authorList>
    </citation>
    <scope>NUCLEOTIDE SEQUENCE [LARGE SCALE GENOMIC DNA]</scope>
    <source>
        <strain evidence="6 7">NCTC11546</strain>
    </source>
</reference>
<feature type="compositionally biased region" description="Low complexity" evidence="4">
    <location>
        <begin position="38"/>
        <end position="47"/>
    </location>
</feature>
<dbReference type="InterPro" id="IPR044925">
    <property type="entry name" value="His-Me_finger_sf"/>
</dbReference>
<gene>
    <name evidence="6" type="primary">bsn</name>
    <name evidence="6" type="ORF">NCTC11546_02434</name>
</gene>
<feature type="chain" id="PRO_5015980136" evidence="5">
    <location>
        <begin position="23"/>
        <end position="272"/>
    </location>
</feature>
<dbReference type="InterPro" id="IPR007346">
    <property type="entry name" value="Endonuclease-I"/>
</dbReference>
<comment type="similarity">
    <text evidence="1">Belongs to the EndA/NucM nuclease family.</text>
</comment>
<dbReference type="GO" id="GO:0016787">
    <property type="term" value="F:hydrolase activity"/>
    <property type="evidence" value="ECO:0007669"/>
    <property type="project" value="UniProtKB-KW"/>
</dbReference>
<keyword evidence="3 6" id="KW-0378">Hydrolase</keyword>
<name>A0A2X2TRJ0_CAPOC</name>
<dbReference type="EMBL" id="UARG01000017">
    <property type="protein sequence ID" value="SQA79170.1"/>
    <property type="molecule type" value="Genomic_DNA"/>
</dbReference>
<dbReference type="SUPFAM" id="SSF54060">
    <property type="entry name" value="His-Me finger endonucleases"/>
    <property type="match status" value="1"/>
</dbReference>
<feature type="signal peptide" evidence="5">
    <location>
        <begin position="1"/>
        <end position="22"/>
    </location>
</feature>
<dbReference type="EC" id="3.1.-.-" evidence="6"/>
<dbReference type="Proteomes" id="UP000249891">
    <property type="component" value="Unassembled WGS sequence"/>
</dbReference>
<keyword evidence="5" id="KW-0732">Signal</keyword>
<dbReference type="PROSITE" id="PS51257">
    <property type="entry name" value="PROKAR_LIPOPROTEIN"/>
    <property type="match status" value="1"/>
</dbReference>
<dbReference type="PANTHER" id="PTHR33607:SF2">
    <property type="entry name" value="ENDONUCLEASE-1"/>
    <property type="match status" value="1"/>
</dbReference>
<feature type="region of interest" description="Disordered" evidence="4">
    <location>
        <begin position="23"/>
        <end position="47"/>
    </location>
</feature>
<dbReference type="GO" id="GO:0004518">
    <property type="term" value="F:nuclease activity"/>
    <property type="evidence" value="ECO:0007669"/>
    <property type="project" value="UniProtKB-KW"/>
</dbReference>
<proteinExistence type="inferred from homology"/>
<dbReference type="PANTHER" id="PTHR33607">
    <property type="entry name" value="ENDONUCLEASE-1"/>
    <property type="match status" value="1"/>
</dbReference>
<dbReference type="Pfam" id="PF04231">
    <property type="entry name" value="Endonuclease_1"/>
    <property type="match status" value="1"/>
</dbReference>
<organism evidence="6 7">
    <name type="scientific">Capnocytophaga ochracea</name>
    <dbReference type="NCBI Taxonomy" id="1018"/>
    <lineage>
        <taxon>Bacteria</taxon>
        <taxon>Pseudomonadati</taxon>
        <taxon>Bacteroidota</taxon>
        <taxon>Flavobacteriia</taxon>
        <taxon>Flavobacteriales</taxon>
        <taxon>Flavobacteriaceae</taxon>
        <taxon>Capnocytophaga</taxon>
    </lineage>
</organism>
<evidence type="ECO:0000256" key="2">
    <source>
        <dbReference type="ARBA" id="ARBA00022722"/>
    </source>
</evidence>
<accession>A0A2X2TRJ0</accession>
<keyword evidence="2" id="KW-0540">Nuclease</keyword>
<evidence type="ECO:0000313" key="7">
    <source>
        <dbReference type="Proteomes" id="UP000249891"/>
    </source>
</evidence>